<dbReference type="EMBL" id="PDOE01000001">
    <property type="protein sequence ID" value="RKL68502.1"/>
    <property type="molecule type" value="Genomic_DNA"/>
</dbReference>
<dbReference type="SUPFAM" id="SSF53383">
    <property type="entry name" value="PLP-dependent transferases"/>
    <property type="match status" value="1"/>
</dbReference>
<dbReference type="GO" id="GO:0051536">
    <property type="term" value="F:iron-sulfur cluster binding"/>
    <property type="evidence" value="ECO:0007669"/>
    <property type="project" value="UniProtKB-KW"/>
</dbReference>
<dbReference type="PANTHER" id="PTHR11601:SF36">
    <property type="entry name" value="CYSTEINE DESULFURASE NIFS-RELATED"/>
    <property type="match status" value="1"/>
</dbReference>
<comment type="similarity">
    <text evidence="2">Belongs to the class-V pyridoxal-phosphate-dependent aminotransferase family. NifS/IscS subfamily.</text>
</comment>
<keyword evidence="10" id="KW-1185">Reference proteome</keyword>
<comment type="cofactor">
    <cofactor evidence="1 7">
        <name>pyridoxal 5'-phosphate</name>
        <dbReference type="ChEBI" id="CHEBI:597326"/>
    </cofactor>
</comment>
<feature type="domain" description="Aminotransferase class V" evidence="8">
    <location>
        <begin position="2"/>
        <end position="363"/>
    </location>
</feature>
<evidence type="ECO:0000313" key="10">
    <source>
        <dbReference type="Proteomes" id="UP000281498"/>
    </source>
</evidence>
<dbReference type="NCBIfam" id="NF002806">
    <property type="entry name" value="PRK02948.1"/>
    <property type="match status" value="1"/>
</dbReference>
<dbReference type="PANTHER" id="PTHR11601">
    <property type="entry name" value="CYSTEINE DESULFURYLASE FAMILY MEMBER"/>
    <property type="match status" value="1"/>
</dbReference>
<sequence length="376" mass="41793">MIYLDHAATTPISENAVNTWIKANDSFFANTSSLHEPGEVANQLLTTCQRQLATLLDCQSDEIYFTSGGTESNHLALESLYLANKHKGNHVITSSIEHPSVHSFFHQLEEKGVEVTYLPVDHHGLIDIEEVKKATRNDTFLASIQHVNAEIGTIQPLAQLGDWFKERAIIFHSDCVQSFGKIPINTPAFSVDAISISSHKIYGPKGVGAVFLSNKVNWSKIRPLTSHQQGFRPGTLNIPGIASFTQASVDIHEQLEDRRIQAWSLREGFISAIAPLGDKLRIEGHPLKSNQLPWIIGISIKGIQGQYMMLSLDRHNICISTGSACQSEEFDASSAMNSIYLSEQDRLRFFRISFGKHTTKQDLSLTATKILEISKE</sequence>
<evidence type="ECO:0000256" key="2">
    <source>
        <dbReference type="ARBA" id="ARBA00006490"/>
    </source>
</evidence>
<evidence type="ECO:0000256" key="7">
    <source>
        <dbReference type="RuleBase" id="RU004504"/>
    </source>
</evidence>
<dbReference type="Proteomes" id="UP000281498">
    <property type="component" value="Unassembled WGS sequence"/>
</dbReference>
<proteinExistence type="inferred from homology"/>
<dbReference type="InterPro" id="IPR020578">
    <property type="entry name" value="Aminotrans_V_PyrdxlP_BS"/>
</dbReference>
<dbReference type="OrthoDB" id="9808002at2"/>
<evidence type="ECO:0000256" key="3">
    <source>
        <dbReference type="ARBA" id="ARBA00022723"/>
    </source>
</evidence>
<gene>
    <name evidence="9" type="ORF">CR203_00130</name>
</gene>
<dbReference type="Pfam" id="PF00266">
    <property type="entry name" value="Aminotran_5"/>
    <property type="match status" value="1"/>
</dbReference>
<evidence type="ECO:0000256" key="4">
    <source>
        <dbReference type="ARBA" id="ARBA00022898"/>
    </source>
</evidence>
<name>A0A3A9KD93_9BACI</name>
<reference evidence="9 10" key="1">
    <citation type="submission" date="2017-10" db="EMBL/GenBank/DDBJ databases">
        <title>Bacillus sp. nov., a halophilic bacterium isolated from a Keqin Lake.</title>
        <authorList>
            <person name="Wang H."/>
        </authorList>
    </citation>
    <scope>NUCLEOTIDE SEQUENCE [LARGE SCALE GENOMIC DNA]</scope>
    <source>
        <strain evidence="9 10">KCTC 13187</strain>
    </source>
</reference>
<dbReference type="RefSeq" id="WP_110936859.1">
    <property type="nucleotide sequence ID" value="NZ_KZ614146.1"/>
</dbReference>
<dbReference type="InterPro" id="IPR015422">
    <property type="entry name" value="PyrdxlP-dep_Trfase_small"/>
</dbReference>
<dbReference type="GO" id="GO:0046872">
    <property type="term" value="F:metal ion binding"/>
    <property type="evidence" value="ECO:0007669"/>
    <property type="project" value="UniProtKB-KW"/>
</dbReference>
<keyword evidence="5" id="KW-0408">Iron</keyword>
<evidence type="ECO:0000313" key="9">
    <source>
        <dbReference type="EMBL" id="RKL68502.1"/>
    </source>
</evidence>
<organism evidence="9 10">
    <name type="scientific">Salipaludibacillus neizhouensis</name>
    <dbReference type="NCBI Taxonomy" id="885475"/>
    <lineage>
        <taxon>Bacteria</taxon>
        <taxon>Bacillati</taxon>
        <taxon>Bacillota</taxon>
        <taxon>Bacilli</taxon>
        <taxon>Bacillales</taxon>
        <taxon>Bacillaceae</taxon>
    </lineage>
</organism>
<dbReference type="InterPro" id="IPR016454">
    <property type="entry name" value="Cysteine_dSase"/>
</dbReference>
<dbReference type="Gene3D" id="3.90.1150.10">
    <property type="entry name" value="Aspartate Aminotransferase, domain 1"/>
    <property type="match status" value="1"/>
</dbReference>
<keyword evidence="9" id="KW-0808">Transferase</keyword>
<dbReference type="InterPro" id="IPR000192">
    <property type="entry name" value="Aminotrans_V_dom"/>
</dbReference>
<comment type="caution">
    <text evidence="9">The sequence shown here is derived from an EMBL/GenBank/DDBJ whole genome shotgun (WGS) entry which is preliminary data.</text>
</comment>
<accession>A0A3A9KD93</accession>
<keyword evidence="6" id="KW-0411">Iron-sulfur</keyword>
<dbReference type="InterPro" id="IPR015424">
    <property type="entry name" value="PyrdxlP-dep_Trfase"/>
</dbReference>
<evidence type="ECO:0000256" key="5">
    <source>
        <dbReference type="ARBA" id="ARBA00023004"/>
    </source>
</evidence>
<dbReference type="PROSITE" id="PS00595">
    <property type="entry name" value="AA_TRANSFER_CLASS_5"/>
    <property type="match status" value="1"/>
</dbReference>
<dbReference type="EC" id="2.8.1.7" evidence="9"/>
<dbReference type="GO" id="GO:0031071">
    <property type="term" value="F:cysteine desulfurase activity"/>
    <property type="evidence" value="ECO:0007669"/>
    <property type="project" value="UniProtKB-EC"/>
</dbReference>
<dbReference type="InterPro" id="IPR015421">
    <property type="entry name" value="PyrdxlP-dep_Trfase_major"/>
</dbReference>
<dbReference type="AlphaFoldDB" id="A0A3A9KD93"/>
<keyword evidence="4" id="KW-0663">Pyridoxal phosphate</keyword>
<dbReference type="Gene3D" id="1.10.260.50">
    <property type="match status" value="1"/>
</dbReference>
<dbReference type="PIRSF" id="PIRSF005572">
    <property type="entry name" value="NifS"/>
    <property type="match status" value="1"/>
</dbReference>
<protein>
    <submittedName>
        <fullName evidence="9">Cysteine desulfurase</fullName>
        <ecNumber evidence="9">2.8.1.7</ecNumber>
    </submittedName>
</protein>
<evidence type="ECO:0000256" key="6">
    <source>
        <dbReference type="ARBA" id="ARBA00023014"/>
    </source>
</evidence>
<keyword evidence="3" id="KW-0479">Metal-binding</keyword>
<dbReference type="Gene3D" id="3.40.640.10">
    <property type="entry name" value="Type I PLP-dependent aspartate aminotransferase-like (Major domain)"/>
    <property type="match status" value="1"/>
</dbReference>
<evidence type="ECO:0000256" key="1">
    <source>
        <dbReference type="ARBA" id="ARBA00001933"/>
    </source>
</evidence>
<evidence type="ECO:0000259" key="8">
    <source>
        <dbReference type="Pfam" id="PF00266"/>
    </source>
</evidence>